<keyword evidence="2" id="KW-0539">Nucleus</keyword>
<dbReference type="PROSITE" id="PS50005">
    <property type="entry name" value="TPR"/>
    <property type="match status" value="4"/>
</dbReference>
<dbReference type="RefSeq" id="XP_013262898.1">
    <property type="nucleotide sequence ID" value="XM_013407444.1"/>
</dbReference>
<feature type="repeat" description="TPR" evidence="3">
    <location>
        <begin position="112"/>
        <end position="145"/>
    </location>
</feature>
<dbReference type="InterPro" id="IPR019734">
    <property type="entry name" value="TPR_rpt"/>
</dbReference>
<accession>A0A072PLX0</accession>
<feature type="repeat" description="TPR" evidence="3">
    <location>
        <begin position="148"/>
        <end position="181"/>
    </location>
</feature>
<dbReference type="SMART" id="SM00028">
    <property type="entry name" value="TPR"/>
    <property type="match status" value="5"/>
</dbReference>
<dbReference type="InterPro" id="IPR011990">
    <property type="entry name" value="TPR-like_helical_dom_sf"/>
</dbReference>
<keyword evidence="5" id="KW-1185">Reference proteome</keyword>
<keyword evidence="3" id="KW-0802">TPR repeat</keyword>
<protein>
    <submittedName>
        <fullName evidence="4">Glucose repression mediator protein</fullName>
    </submittedName>
</protein>
<comment type="subcellular location">
    <subcellularLocation>
        <location evidence="1">Nucleus</location>
    </subcellularLocation>
</comment>
<dbReference type="STRING" id="1182545.A0A072PLX0"/>
<dbReference type="GeneID" id="25276814"/>
<dbReference type="InterPro" id="IPR051630">
    <property type="entry name" value="Corepressor-Demethylase"/>
</dbReference>
<dbReference type="Pfam" id="PF13181">
    <property type="entry name" value="TPR_8"/>
    <property type="match status" value="1"/>
</dbReference>
<dbReference type="Gene3D" id="1.25.40.10">
    <property type="entry name" value="Tetratricopeptide repeat domain"/>
    <property type="match status" value="2"/>
</dbReference>
<evidence type="ECO:0000313" key="4">
    <source>
        <dbReference type="EMBL" id="KEF60308.1"/>
    </source>
</evidence>
<evidence type="ECO:0000313" key="5">
    <source>
        <dbReference type="Proteomes" id="UP000027920"/>
    </source>
</evidence>
<organism evidence="4 5">
    <name type="scientific">Exophiala aquamarina CBS 119918</name>
    <dbReference type="NCBI Taxonomy" id="1182545"/>
    <lineage>
        <taxon>Eukaryota</taxon>
        <taxon>Fungi</taxon>
        <taxon>Dikarya</taxon>
        <taxon>Ascomycota</taxon>
        <taxon>Pezizomycotina</taxon>
        <taxon>Eurotiomycetes</taxon>
        <taxon>Chaetothyriomycetidae</taxon>
        <taxon>Chaetothyriales</taxon>
        <taxon>Herpotrichiellaceae</taxon>
        <taxon>Exophiala</taxon>
    </lineage>
</organism>
<dbReference type="GO" id="GO:0005634">
    <property type="term" value="C:nucleus"/>
    <property type="evidence" value="ECO:0007669"/>
    <property type="project" value="UniProtKB-SubCell"/>
</dbReference>
<dbReference type="GO" id="GO:0031490">
    <property type="term" value="F:chromatin DNA binding"/>
    <property type="evidence" value="ECO:0007669"/>
    <property type="project" value="TreeGrafter"/>
</dbReference>
<dbReference type="HOGENOM" id="CLU_1038397_0_0_1"/>
<evidence type="ECO:0000256" key="1">
    <source>
        <dbReference type="ARBA" id="ARBA00004123"/>
    </source>
</evidence>
<feature type="repeat" description="TPR" evidence="3">
    <location>
        <begin position="185"/>
        <end position="218"/>
    </location>
</feature>
<gene>
    <name evidence="4" type="ORF">A1O9_01868</name>
</gene>
<dbReference type="AlphaFoldDB" id="A0A072PLX0"/>
<comment type="caution">
    <text evidence="4">The sequence shown here is derived from an EMBL/GenBank/DDBJ whole genome shotgun (WGS) entry which is preliminary data.</text>
</comment>
<dbReference type="Pfam" id="PF14559">
    <property type="entry name" value="TPR_19"/>
    <property type="match status" value="1"/>
</dbReference>
<dbReference type="Proteomes" id="UP000027920">
    <property type="component" value="Unassembled WGS sequence"/>
</dbReference>
<dbReference type="PANTHER" id="PTHR14017">
    <property type="entry name" value="LYSINE-SPECIFIC DEMETHYLASE"/>
    <property type="match status" value="1"/>
</dbReference>
<feature type="repeat" description="TPR" evidence="3">
    <location>
        <begin position="78"/>
        <end position="111"/>
    </location>
</feature>
<evidence type="ECO:0000256" key="2">
    <source>
        <dbReference type="ARBA" id="ARBA00023242"/>
    </source>
</evidence>
<dbReference type="GO" id="GO:0000978">
    <property type="term" value="F:RNA polymerase II cis-regulatory region sequence-specific DNA binding"/>
    <property type="evidence" value="ECO:0007669"/>
    <property type="project" value="TreeGrafter"/>
</dbReference>
<reference evidence="4 5" key="1">
    <citation type="submission" date="2013-03" db="EMBL/GenBank/DDBJ databases">
        <title>The Genome Sequence of Exophiala aquamarina CBS 119918.</title>
        <authorList>
            <consortium name="The Broad Institute Genomics Platform"/>
            <person name="Cuomo C."/>
            <person name="de Hoog S."/>
            <person name="Gorbushina A."/>
            <person name="Walker B."/>
            <person name="Young S.K."/>
            <person name="Zeng Q."/>
            <person name="Gargeya S."/>
            <person name="Fitzgerald M."/>
            <person name="Haas B."/>
            <person name="Abouelleil A."/>
            <person name="Allen A.W."/>
            <person name="Alvarado L."/>
            <person name="Arachchi H.M."/>
            <person name="Berlin A.M."/>
            <person name="Chapman S.B."/>
            <person name="Gainer-Dewar J."/>
            <person name="Goldberg J."/>
            <person name="Griggs A."/>
            <person name="Gujja S."/>
            <person name="Hansen M."/>
            <person name="Howarth C."/>
            <person name="Imamovic A."/>
            <person name="Ireland A."/>
            <person name="Larimer J."/>
            <person name="McCowan C."/>
            <person name="Murphy C."/>
            <person name="Pearson M."/>
            <person name="Poon T.W."/>
            <person name="Priest M."/>
            <person name="Roberts A."/>
            <person name="Saif S."/>
            <person name="Shea T."/>
            <person name="Sisk P."/>
            <person name="Sykes S."/>
            <person name="Wortman J."/>
            <person name="Nusbaum C."/>
            <person name="Birren B."/>
        </authorList>
    </citation>
    <scope>NUCLEOTIDE SEQUENCE [LARGE SCALE GENOMIC DNA]</scope>
    <source>
        <strain evidence="4 5">CBS 119918</strain>
    </source>
</reference>
<sequence length="268" mass="31116">MEEVAEAPSGVLGMQRSLQFMQVNDAAPAGGCAQKKRLLAQLNESTWDKIGFLNEVAGDLDDALFAYEQALRHNQRSTRIMNTISRILRSMEKYPEAIELLQNILRLEPSNGEVWCNLGHCYLMTDNLQEAYGAYKQALYHLPDPADPKLWYGFGILYERYGLLKLAEEAFIQVVRVQPNSERAKEVYFRLGVIYKQQQKFQPSLECFRYIVQDPPLPLREEDIWFQIGNVHEQENEWLLIWLQKFESAEAAYKRVSDMSLKRANIFL</sequence>
<dbReference type="GO" id="GO:0000122">
    <property type="term" value="P:negative regulation of transcription by RNA polymerase II"/>
    <property type="evidence" value="ECO:0007669"/>
    <property type="project" value="TreeGrafter"/>
</dbReference>
<dbReference type="PANTHER" id="PTHR14017:SF1">
    <property type="entry name" value="LD02225P"/>
    <property type="match status" value="1"/>
</dbReference>
<name>A0A072PLX0_9EURO</name>
<dbReference type="OrthoDB" id="418911at2759"/>
<proteinExistence type="predicted"/>
<dbReference type="EMBL" id="AMGV01000002">
    <property type="protein sequence ID" value="KEF60308.1"/>
    <property type="molecule type" value="Genomic_DNA"/>
</dbReference>
<dbReference type="SUPFAM" id="SSF48452">
    <property type="entry name" value="TPR-like"/>
    <property type="match status" value="1"/>
</dbReference>
<dbReference type="GO" id="GO:0017053">
    <property type="term" value="C:transcription repressor complex"/>
    <property type="evidence" value="ECO:0007669"/>
    <property type="project" value="TreeGrafter"/>
</dbReference>
<evidence type="ECO:0000256" key="3">
    <source>
        <dbReference type="PROSITE-ProRule" id="PRU00339"/>
    </source>
</evidence>
<dbReference type="VEuPathDB" id="FungiDB:A1O9_01868"/>